<organism evidence="1 2">
    <name type="scientific">Streptomyces brasiliscabiei</name>
    <dbReference type="NCBI Taxonomy" id="2736302"/>
    <lineage>
        <taxon>Bacteria</taxon>
        <taxon>Bacillati</taxon>
        <taxon>Actinomycetota</taxon>
        <taxon>Actinomycetes</taxon>
        <taxon>Kitasatosporales</taxon>
        <taxon>Streptomycetaceae</taxon>
        <taxon>Streptomyces</taxon>
    </lineage>
</organism>
<proteinExistence type="predicted"/>
<accession>A0ABU8GD19</accession>
<gene>
    <name evidence="1" type="ORF">WB403_18240</name>
</gene>
<dbReference type="RefSeq" id="WP_336558899.1">
    <property type="nucleotide sequence ID" value="NZ_JBBAYM010000011.1"/>
</dbReference>
<dbReference type="EMBL" id="JBBAYM010000011">
    <property type="protein sequence ID" value="MEI5611103.1"/>
    <property type="molecule type" value="Genomic_DNA"/>
</dbReference>
<reference evidence="1 2" key="1">
    <citation type="submission" date="2024-03" db="EMBL/GenBank/DDBJ databases">
        <title>First Report of Pectobacterium brasiliscabiei causing potato scab in china.</title>
        <authorList>
            <person name="Handique U."/>
        </authorList>
    </citation>
    <scope>NUCLEOTIDE SEQUENCE [LARGE SCALE GENOMIC DNA]</scope>
    <source>
        <strain evidence="1 2">ZRIMU1503</strain>
    </source>
</reference>
<evidence type="ECO:0000313" key="1">
    <source>
        <dbReference type="EMBL" id="MEI5611103.1"/>
    </source>
</evidence>
<sequence>MWARPGWRWKRLLGVPIVQLLRVSCQYVAGPVMTQPTSVGLTQQPNATSMICAR</sequence>
<name>A0ABU8GD19_9ACTN</name>
<keyword evidence="2" id="KW-1185">Reference proteome</keyword>
<dbReference type="Proteomes" id="UP001365781">
    <property type="component" value="Unassembled WGS sequence"/>
</dbReference>
<protein>
    <submittedName>
        <fullName evidence="1">Uncharacterized protein</fullName>
    </submittedName>
</protein>
<comment type="caution">
    <text evidence="1">The sequence shown here is derived from an EMBL/GenBank/DDBJ whole genome shotgun (WGS) entry which is preliminary data.</text>
</comment>
<evidence type="ECO:0000313" key="2">
    <source>
        <dbReference type="Proteomes" id="UP001365781"/>
    </source>
</evidence>